<name>A0ACC2UJF9_9FUNG</name>
<keyword evidence="1" id="KW-0328">Glycosyltransferase</keyword>
<evidence type="ECO:0000313" key="2">
    <source>
        <dbReference type="Proteomes" id="UP001165960"/>
    </source>
</evidence>
<sequence>MYARGVGRRNHFSVPLPCQCPTTKTRKALLSVLLTTAPTILAYRYPGWIPKTTSSSMSPPAHNDEDHIHQLYDVSQAPPPNSRKYREYQARRRKSMRTVALTSGNLVLDCRVPDPVLANAYYKDGEEFTHMRYTAATCDPDDFLKDKFTLRPALYGRSTELFIVMTMYNEDENLFTKTMTSVMKNVAHLCRRNRSRTWGDNGWQKVVVCIVSDGRLKINKRVLTVLAAMGVYQDGIAQYAVNGKPVTGHIYEYTTQIVVDTDLNIRGADAGLVPVQTIFCLKEKNAKKLNSHRWFFNAFGPLLNPNVCVLIDVGTRPSGTSIYHLWKAFDRNPNLGGACGEIYAELGKGWNKLVNPLVATQNFEYKMSNILDKPLESVFGYISVLPGAFSAYRYAALQNSYPGVGPLASYFKGSSCMVPTRMVAFSKLTCTWRRTVSFALNW</sequence>
<protein>
    <submittedName>
        <fullName evidence="1">Chitin synthase, class 1</fullName>
        <ecNumber evidence="1">2.4.1.16</ecNumber>
    </submittedName>
</protein>
<dbReference type="Proteomes" id="UP001165960">
    <property type="component" value="Unassembled WGS sequence"/>
</dbReference>
<reference evidence="1" key="1">
    <citation type="submission" date="2022-04" db="EMBL/GenBank/DDBJ databases">
        <title>Genome of the entomopathogenic fungus Entomophthora muscae.</title>
        <authorList>
            <person name="Elya C."/>
            <person name="Lovett B.R."/>
            <person name="Lee E."/>
            <person name="Macias A.M."/>
            <person name="Hajek A.E."/>
            <person name="De Bivort B.L."/>
            <person name="Kasson M.T."/>
            <person name="De Fine Licht H.H."/>
            <person name="Stajich J.E."/>
        </authorList>
    </citation>
    <scope>NUCLEOTIDE SEQUENCE</scope>
    <source>
        <strain evidence="1">Berkeley</strain>
    </source>
</reference>
<dbReference type="EMBL" id="QTSX02000476">
    <property type="protein sequence ID" value="KAJ9086939.1"/>
    <property type="molecule type" value="Genomic_DNA"/>
</dbReference>
<dbReference type="EC" id="2.4.1.16" evidence="1"/>
<organism evidence="1 2">
    <name type="scientific">Entomophthora muscae</name>
    <dbReference type="NCBI Taxonomy" id="34485"/>
    <lineage>
        <taxon>Eukaryota</taxon>
        <taxon>Fungi</taxon>
        <taxon>Fungi incertae sedis</taxon>
        <taxon>Zoopagomycota</taxon>
        <taxon>Entomophthoromycotina</taxon>
        <taxon>Entomophthoromycetes</taxon>
        <taxon>Entomophthorales</taxon>
        <taxon>Entomophthoraceae</taxon>
        <taxon>Entomophthora</taxon>
    </lineage>
</organism>
<keyword evidence="2" id="KW-1185">Reference proteome</keyword>
<proteinExistence type="predicted"/>
<accession>A0ACC2UJF9</accession>
<evidence type="ECO:0000313" key="1">
    <source>
        <dbReference type="EMBL" id="KAJ9086939.1"/>
    </source>
</evidence>
<comment type="caution">
    <text evidence="1">The sequence shown here is derived from an EMBL/GenBank/DDBJ whole genome shotgun (WGS) entry which is preliminary data.</text>
</comment>
<keyword evidence="1" id="KW-0808">Transferase</keyword>
<gene>
    <name evidence="1" type="primary">CHS1_4</name>
    <name evidence="1" type="ORF">DSO57_1038347</name>
</gene>